<organism evidence="1 2">
    <name type="scientific">Heliocybe sulcata</name>
    <dbReference type="NCBI Taxonomy" id="5364"/>
    <lineage>
        <taxon>Eukaryota</taxon>
        <taxon>Fungi</taxon>
        <taxon>Dikarya</taxon>
        <taxon>Basidiomycota</taxon>
        <taxon>Agaricomycotina</taxon>
        <taxon>Agaricomycetes</taxon>
        <taxon>Gloeophyllales</taxon>
        <taxon>Gloeophyllaceae</taxon>
        <taxon>Heliocybe</taxon>
    </lineage>
</organism>
<dbReference type="AlphaFoldDB" id="A0A5C3MIQ8"/>
<reference evidence="1 2" key="1">
    <citation type="journal article" date="2019" name="Nat. Ecol. Evol.">
        <title>Megaphylogeny resolves global patterns of mushroom evolution.</title>
        <authorList>
            <person name="Varga T."/>
            <person name="Krizsan K."/>
            <person name="Foldi C."/>
            <person name="Dima B."/>
            <person name="Sanchez-Garcia M."/>
            <person name="Sanchez-Ramirez S."/>
            <person name="Szollosi G.J."/>
            <person name="Szarkandi J.G."/>
            <person name="Papp V."/>
            <person name="Albert L."/>
            <person name="Andreopoulos W."/>
            <person name="Angelini C."/>
            <person name="Antonin V."/>
            <person name="Barry K.W."/>
            <person name="Bougher N.L."/>
            <person name="Buchanan P."/>
            <person name="Buyck B."/>
            <person name="Bense V."/>
            <person name="Catcheside P."/>
            <person name="Chovatia M."/>
            <person name="Cooper J."/>
            <person name="Damon W."/>
            <person name="Desjardin D."/>
            <person name="Finy P."/>
            <person name="Geml J."/>
            <person name="Haridas S."/>
            <person name="Hughes K."/>
            <person name="Justo A."/>
            <person name="Karasinski D."/>
            <person name="Kautmanova I."/>
            <person name="Kiss B."/>
            <person name="Kocsube S."/>
            <person name="Kotiranta H."/>
            <person name="LaButti K.M."/>
            <person name="Lechner B.E."/>
            <person name="Liimatainen K."/>
            <person name="Lipzen A."/>
            <person name="Lukacs Z."/>
            <person name="Mihaltcheva S."/>
            <person name="Morgado L.N."/>
            <person name="Niskanen T."/>
            <person name="Noordeloos M.E."/>
            <person name="Ohm R.A."/>
            <person name="Ortiz-Santana B."/>
            <person name="Ovrebo C."/>
            <person name="Racz N."/>
            <person name="Riley R."/>
            <person name="Savchenko A."/>
            <person name="Shiryaev A."/>
            <person name="Soop K."/>
            <person name="Spirin V."/>
            <person name="Szebenyi C."/>
            <person name="Tomsovsky M."/>
            <person name="Tulloss R.E."/>
            <person name="Uehling J."/>
            <person name="Grigoriev I.V."/>
            <person name="Vagvolgyi C."/>
            <person name="Papp T."/>
            <person name="Martin F.M."/>
            <person name="Miettinen O."/>
            <person name="Hibbett D.S."/>
            <person name="Nagy L.G."/>
        </authorList>
    </citation>
    <scope>NUCLEOTIDE SEQUENCE [LARGE SCALE GENOMIC DNA]</scope>
    <source>
        <strain evidence="1 2">OMC1185</strain>
    </source>
</reference>
<evidence type="ECO:0000313" key="2">
    <source>
        <dbReference type="Proteomes" id="UP000305948"/>
    </source>
</evidence>
<name>A0A5C3MIQ8_9AGAM</name>
<keyword evidence="2" id="KW-1185">Reference proteome</keyword>
<proteinExistence type="predicted"/>
<sequence length="194" mass="20665">MATRPTANALSLPTPILRLQSRSAAIRTASTRPHGSPFAVSRVQVPGPYASHRHYSDVLSNIVSVTLATVQPGPTCGVTCRKASANIYATMAAFTALAPRLLLRPSSRRRHGPEHLRVDCPRECPGVNTLRSFSPRGMVALTGLAPPCQVSTTLAGSHSRSSSGTTRKTVKSFVSLNTLISRPTRFPPSTIVIS</sequence>
<accession>A0A5C3MIQ8</accession>
<protein>
    <submittedName>
        <fullName evidence="1">Uncharacterized protein</fullName>
    </submittedName>
</protein>
<gene>
    <name evidence="1" type="ORF">OE88DRAFT_1740497</name>
</gene>
<dbReference type="EMBL" id="ML213554">
    <property type="protein sequence ID" value="TFK45214.1"/>
    <property type="molecule type" value="Genomic_DNA"/>
</dbReference>
<evidence type="ECO:0000313" key="1">
    <source>
        <dbReference type="EMBL" id="TFK45214.1"/>
    </source>
</evidence>
<dbReference type="Proteomes" id="UP000305948">
    <property type="component" value="Unassembled WGS sequence"/>
</dbReference>